<feature type="transmembrane region" description="Helical" evidence="2">
    <location>
        <begin position="428"/>
        <end position="448"/>
    </location>
</feature>
<feature type="transmembrane region" description="Helical" evidence="2">
    <location>
        <begin position="275"/>
        <end position="294"/>
    </location>
</feature>
<feature type="transmembrane region" description="Helical" evidence="2">
    <location>
        <begin position="210"/>
        <end position="230"/>
    </location>
</feature>
<dbReference type="Proteomes" id="UP001365542">
    <property type="component" value="Unassembled WGS sequence"/>
</dbReference>
<name>A0AAV9XBN3_9PEZI</name>
<evidence type="ECO:0000313" key="3">
    <source>
        <dbReference type="EMBL" id="KAK6538402.1"/>
    </source>
</evidence>
<feature type="region of interest" description="Disordered" evidence="1">
    <location>
        <begin position="404"/>
        <end position="423"/>
    </location>
</feature>
<reference evidence="3 4" key="1">
    <citation type="submission" date="2019-10" db="EMBL/GenBank/DDBJ databases">
        <authorList>
            <person name="Palmer J.M."/>
        </authorList>
    </citation>
    <scope>NUCLEOTIDE SEQUENCE [LARGE SCALE GENOMIC DNA]</scope>
    <source>
        <strain evidence="3 4">TWF694</strain>
    </source>
</reference>
<organism evidence="3 4">
    <name type="scientific">Orbilia ellipsospora</name>
    <dbReference type="NCBI Taxonomy" id="2528407"/>
    <lineage>
        <taxon>Eukaryota</taxon>
        <taxon>Fungi</taxon>
        <taxon>Dikarya</taxon>
        <taxon>Ascomycota</taxon>
        <taxon>Pezizomycotina</taxon>
        <taxon>Orbiliomycetes</taxon>
        <taxon>Orbiliales</taxon>
        <taxon>Orbiliaceae</taxon>
        <taxon>Orbilia</taxon>
    </lineage>
</organism>
<feature type="transmembrane region" description="Helical" evidence="2">
    <location>
        <begin position="468"/>
        <end position="488"/>
    </location>
</feature>
<sequence>MPYRSNTTASCPPIQGNSDFYGEGIRIGVYLQWLSAWTSILADPLSTQSILEANSVFVFAIVIATICANRSANIKSVETYIMLQIALGFFLTTMSTFGVRLQLLHSQTASQLLQNLKEAPHRVKMSLAAREDHDANANETVVDDSENANPSMITNRIHGTLSLLYNLPRVVATIFSETGHELPNLHGNTAQIDLDRMAFLKHQNLAWSGVLWRANIASVLAGFNIVFWFYSLPSAAATECVPTIFVFSKQLLDGRLLGFFKACGIIIAIGVFPQAVVLAILFVRLVLFLATCIYRDFFFNVILRGDPKAREQFQANFLRISRIMERLGRSDLRLSILMPGNPSTSVLRLISPFRSFADTLRFLSSTDVDNIRFSDILKLCAGLASQHVSVQTNGAVEMNNLQNAEANDPRDPRSPPTPSNNSGSAGKWISICWNILMFLTIVWFILSIELTIAWNDIQGVNTIQSTGQLIPFIIGVTSAAQAIQNVFVSTVKKASNKTQTY</sequence>
<feature type="transmembrane region" description="Helical" evidence="2">
    <location>
        <begin position="50"/>
        <end position="68"/>
    </location>
</feature>
<evidence type="ECO:0000313" key="4">
    <source>
        <dbReference type="Proteomes" id="UP001365542"/>
    </source>
</evidence>
<dbReference type="EMBL" id="JAVHJO010000008">
    <property type="protein sequence ID" value="KAK6538402.1"/>
    <property type="molecule type" value="Genomic_DNA"/>
</dbReference>
<keyword evidence="2" id="KW-0812">Transmembrane</keyword>
<evidence type="ECO:0000256" key="1">
    <source>
        <dbReference type="SAM" id="MobiDB-lite"/>
    </source>
</evidence>
<evidence type="ECO:0000256" key="2">
    <source>
        <dbReference type="SAM" id="Phobius"/>
    </source>
</evidence>
<keyword evidence="2" id="KW-0472">Membrane</keyword>
<keyword evidence="4" id="KW-1185">Reference proteome</keyword>
<gene>
    <name evidence="3" type="ORF">TWF694_011279</name>
</gene>
<comment type="caution">
    <text evidence="3">The sequence shown here is derived from an EMBL/GenBank/DDBJ whole genome shotgun (WGS) entry which is preliminary data.</text>
</comment>
<protein>
    <submittedName>
        <fullName evidence="3">Uncharacterized protein</fullName>
    </submittedName>
</protein>
<feature type="transmembrane region" description="Helical" evidence="2">
    <location>
        <begin position="80"/>
        <end position="103"/>
    </location>
</feature>
<keyword evidence="2" id="KW-1133">Transmembrane helix</keyword>
<dbReference type="AlphaFoldDB" id="A0AAV9XBN3"/>
<accession>A0AAV9XBN3</accession>
<proteinExistence type="predicted"/>